<dbReference type="EMBL" id="BBQY01000040">
    <property type="protein sequence ID" value="GBH32564.1"/>
    <property type="molecule type" value="Genomic_DNA"/>
</dbReference>
<comment type="caution">
    <text evidence="3">The sequence shown here is derived from an EMBL/GenBank/DDBJ whole genome shotgun (WGS) entry which is preliminary data.</text>
</comment>
<dbReference type="Proteomes" id="UP000290975">
    <property type="component" value="Unassembled WGS sequence"/>
</dbReference>
<dbReference type="PANTHER" id="PTHR33755:SF6">
    <property type="entry name" value="PLASMID STABILIZATION SYSTEM PROTEIN"/>
    <property type="match status" value="1"/>
</dbReference>
<evidence type="ECO:0000313" key="4">
    <source>
        <dbReference type="Proteomes" id="UP000290975"/>
    </source>
</evidence>
<evidence type="ECO:0000313" key="3">
    <source>
        <dbReference type="EMBL" id="GBH32564.1"/>
    </source>
</evidence>
<evidence type="ECO:0000256" key="1">
    <source>
        <dbReference type="ARBA" id="ARBA00006226"/>
    </source>
</evidence>
<name>A0A401J7I3_SPHXE</name>
<sequence length="95" mass="10473">MHLSFSPAADADLTDIASFIARDNVDRALTFIDELQAACTKLLDFPGSGTVRSELRPDLRSRVYGSYVIFYTLVPGSVRIERILHGARDVSTILS</sequence>
<dbReference type="PANTHER" id="PTHR33755">
    <property type="entry name" value="TOXIN PARE1-RELATED"/>
    <property type="match status" value="1"/>
</dbReference>
<gene>
    <name evidence="3" type="ORF">MBESOW_P3795</name>
</gene>
<comment type="similarity">
    <text evidence="1">Belongs to the RelE toxin family.</text>
</comment>
<dbReference type="InterPro" id="IPR051803">
    <property type="entry name" value="TA_system_RelE-like_toxin"/>
</dbReference>
<evidence type="ECO:0000256" key="2">
    <source>
        <dbReference type="ARBA" id="ARBA00022649"/>
    </source>
</evidence>
<dbReference type="RefSeq" id="WP_119749433.1">
    <property type="nucleotide sequence ID" value="NZ_BBQY01000040.1"/>
</dbReference>
<keyword evidence="4" id="KW-1185">Reference proteome</keyword>
<organism evidence="3 4">
    <name type="scientific">Sphingobium xenophagum</name>
    <dbReference type="NCBI Taxonomy" id="121428"/>
    <lineage>
        <taxon>Bacteria</taxon>
        <taxon>Pseudomonadati</taxon>
        <taxon>Pseudomonadota</taxon>
        <taxon>Alphaproteobacteria</taxon>
        <taxon>Sphingomonadales</taxon>
        <taxon>Sphingomonadaceae</taxon>
        <taxon>Sphingobium</taxon>
    </lineage>
</organism>
<accession>A0A401J7I3</accession>
<dbReference type="InterPro" id="IPR007712">
    <property type="entry name" value="RelE/ParE_toxin"/>
</dbReference>
<keyword evidence="2" id="KW-1277">Toxin-antitoxin system</keyword>
<dbReference type="AlphaFoldDB" id="A0A401J7I3"/>
<protein>
    <submittedName>
        <fullName evidence="3">Toxin ParE1/3/4</fullName>
    </submittedName>
</protein>
<dbReference type="Gene3D" id="3.30.2310.20">
    <property type="entry name" value="RelE-like"/>
    <property type="match status" value="1"/>
</dbReference>
<reference evidence="3 4" key="1">
    <citation type="submission" date="2014-12" db="EMBL/GenBank/DDBJ databases">
        <title>Whole genome sequencing of Sphingobium xenophagum OW59.</title>
        <authorList>
            <person name="Ohta Y."/>
            <person name="Nishi S."/>
            <person name="Hatada Y."/>
        </authorList>
    </citation>
    <scope>NUCLEOTIDE SEQUENCE [LARGE SCALE GENOMIC DNA]</scope>
    <source>
        <strain evidence="3 4">OW59</strain>
    </source>
</reference>
<dbReference type="InterPro" id="IPR035093">
    <property type="entry name" value="RelE/ParE_toxin_dom_sf"/>
</dbReference>
<proteinExistence type="inferred from homology"/>
<dbReference type="Pfam" id="PF05016">
    <property type="entry name" value="ParE_toxin"/>
    <property type="match status" value="1"/>
</dbReference>